<dbReference type="OrthoDB" id="4525395at2759"/>
<organism evidence="1 2">
    <name type="scientific">Ascobolus immersus RN42</name>
    <dbReference type="NCBI Taxonomy" id="1160509"/>
    <lineage>
        <taxon>Eukaryota</taxon>
        <taxon>Fungi</taxon>
        <taxon>Dikarya</taxon>
        <taxon>Ascomycota</taxon>
        <taxon>Pezizomycotina</taxon>
        <taxon>Pezizomycetes</taxon>
        <taxon>Pezizales</taxon>
        <taxon>Ascobolaceae</taxon>
        <taxon>Ascobolus</taxon>
    </lineage>
</organism>
<accession>A0A3N4IH59</accession>
<name>A0A3N4IH59_ASCIM</name>
<proteinExistence type="predicted"/>
<dbReference type="STRING" id="1160509.A0A3N4IH59"/>
<sequence>MKRARTTGPFQGKKSDIEHFYALLEGTKNKDDQDYIKSRIRVLKKALKSEDKIISPEILTVPLTPTELRIRLLKAMPTSHYDEKDLMNYHAVLEAYENGTLRVEDKKAYEWAIFWGGHKVLDWGVLRDEFKEGIEHLWPMKFPGGRVWFEDGSICGYEQYAHSWTIDPDANDNFYKLVVTFADALQPNLLHVDREMIIDTVANVGNLFQDDMVALNVTPQYNGWGNDIYIATANGQVLHRLCALQISYHAPAGHLIVFPFLCPFAVNEHKNSTDFGSKRLIGSSLAENLYVGSSPRGNHQLAIATHKGGLMRQLPV</sequence>
<keyword evidence="2" id="KW-1185">Reference proteome</keyword>
<dbReference type="AlphaFoldDB" id="A0A3N4IH59"/>
<gene>
    <name evidence="1" type="ORF">BJ508DRAFT_359251</name>
</gene>
<dbReference type="Proteomes" id="UP000275078">
    <property type="component" value="Unassembled WGS sequence"/>
</dbReference>
<evidence type="ECO:0000313" key="2">
    <source>
        <dbReference type="Proteomes" id="UP000275078"/>
    </source>
</evidence>
<reference evidence="1 2" key="1">
    <citation type="journal article" date="2018" name="Nat. Ecol. Evol.">
        <title>Pezizomycetes genomes reveal the molecular basis of ectomycorrhizal truffle lifestyle.</title>
        <authorList>
            <person name="Murat C."/>
            <person name="Payen T."/>
            <person name="Noel B."/>
            <person name="Kuo A."/>
            <person name="Morin E."/>
            <person name="Chen J."/>
            <person name="Kohler A."/>
            <person name="Krizsan K."/>
            <person name="Balestrini R."/>
            <person name="Da Silva C."/>
            <person name="Montanini B."/>
            <person name="Hainaut M."/>
            <person name="Levati E."/>
            <person name="Barry K.W."/>
            <person name="Belfiori B."/>
            <person name="Cichocki N."/>
            <person name="Clum A."/>
            <person name="Dockter R.B."/>
            <person name="Fauchery L."/>
            <person name="Guy J."/>
            <person name="Iotti M."/>
            <person name="Le Tacon F."/>
            <person name="Lindquist E.A."/>
            <person name="Lipzen A."/>
            <person name="Malagnac F."/>
            <person name="Mello A."/>
            <person name="Molinier V."/>
            <person name="Miyauchi S."/>
            <person name="Poulain J."/>
            <person name="Riccioni C."/>
            <person name="Rubini A."/>
            <person name="Sitrit Y."/>
            <person name="Splivallo R."/>
            <person name="Traeger S."/>
            <person name="Wang M."/>
            <person name="Zifcakova L."/>
            <person name="Wipf D."/>
            <person name="Zambonelli A."/>
            <person name="Paolocci F."/>
            <person name="Nowrousian M."/>
            <person name="Ottonello S."/>
            <person name="Baldrian P."/>
            <person name="Spatafora J.W."/>
            <person name="Henrissat B."/>
            <person name="Nagy L.G."/>
            <person name="Aury J.M."/>
            <person name="Wincker P."/>
            <person name="Grigoriev I.V."/>
            <person name="Bonfante P."/>
            <person name="Martin F.M."/>
        </authorList>
    </citation>
    <scope>NUCLEOTIDE SEQUENCE [LARGE SCALE GENOMIC DNA]</scope>
    <source>
        <strain evidence="1 2">RN42</strain>
    </source>
</reference>
<evidence type="ECO:0000313" key="1">
    <source>
        <dbReference type="EMBL" id="RPA85169.1"/>
    </source>
</evidence>
<protein>
    <submittedName>
        <fullName evidence="1">Uncharacterized protein</fullName>
    </submittedName>
</protein>
<dbReference type="EMBL" id="ML119655">
    <property type="protein sequence ID" value="RPA85169.1"/>
    <property type="molecule type" value="Genomic_DNA"/>
</dbReference>